<evidence type="ECO:0000259" key="1">
    <source>
        <dbReference type="Pfam" id="PF04149"/>
    </source>
</evidence>
<gene>
    <name evidence="2" type="ORF">R5A26_25055</name>
</gene>
<sequence>MPEITWQKSSYSGSGETNCVEIGATPHTLALRESDSPTVVLNTARPQLTALLRHIRTSAARTGSL</sequence>
<protein>
    <submittedName>
        <fullName evidence="2">DUF397 domain-containing protein</fullName>
    </submittedName>
</protein>
<dbReference type="RefSeq" id="WP_317773230.1">
    <property type="nucleotide sequence ID" value="NZ_JAWMAJ010000087.1"/>
</dbReference>
<dbReference type="InterPro" id="IPR007278">
    <property type="entry name" value="DUF397"/>
</dbReference>
<proteinExistence type="predicted"/>
<feature type="domain" description="DUF397" evidence="1">
    <location>
        <begin position="5"/>
        <end position="56"/>
    </location>
</feature>
<reference evidence="2 3" key="1">
    <citation type="submission" date="2023-10" db="EMBL/GenBank/DDBJ databases">
        <title>Characterization of rhizosphere-enriched actinobacteria from wheat plants lab-grown on chernevaya soil.</title>
        <authorList>
            <person name="Tikhonova E.N."/>
            <person name="Konopkin A."/>
            <person name="Kravchenko I.K."/>
        </authorList>
    </citation>
    <scope>NUCLEOTIDE SEQUENCE [LARGE SCALE GENOMIC DNA]</scope>
    <source>
        <strain evidence="2 3">RR29</strain>
    </source>
</reference>
<name>A0ABU4FGN7_9ACTN</name>
<comment type="caution">
    <text evidence="2">The sequence shown here is derived from an EMBL/GenBank/DDBJ whole genome shotgun (WGS) entry which is preliminary data.</text>
</comment>
<keyword evidence="3" id="KW-1185">Reference proteome</keyword>
<organism evidence="2 3">
    <name type="scientific">Streptomyces prunicolor</name>
    <dbReference type="NCBI Taxonomy" id="67348"/>
    <lineage>
        <taxon>Bacteria</taxon>
        <taxon>Bacillati</taxon>
        <taxon>Actinomycetota</taxon>
        <taxon>Actinomycetes</taxon>
        <taxon>Kitasatosporales</taxon>
        <taxon>Streptomycetaceae</taxon>
        <taxon>Streptomyces</taxon>
    </lineage>
</organism>
<dbReference type="EMBL" id="JAWMAJ010000087">
    <property type="protein sequence ID" value="MDV7219210.1"/>
    <property type="molecule type" value="Genomic_DNA"/>
</dbReference>
<evidence type="ECO:0000313" key="3">
    <source>
        <dbReference type="Proteomes" id="UP001187346"/>
    </source>
</evidence>
<dbReference type="Proteomes" id="UP001187346">
    <property type="component" value="Unassembled WGS sequence"/>
</dbReference>
<accession>A0ABU4FGN7</accession>
<dbReference type="Pfam" id="PF04149">
    <property type="entry name" value="DUF397"/>
    <property type="match status" value="1"/>
</dbReference>
<evidence type="ECO:0000313" key="2">
    <source>
        <dbReference type="EMBL" id="MDV7219210.1"/>
    </source>
</evidence>